<dbReference type="InterPro" id="IPR013087">
    <property type="entry name" value="Znf_C2H2_type"/>
</dbReference>
<gene>
    <name evidence="12" type="ORF">DR999_PMT14036</name>
</gene>
<feature type="domain" description="C2H2-type" evidence="11">
    <location>
        <begin position="61"/>
        <end position="88"/>
    </location>
</feature>
<dbReference type="GO" id="GO:0000122">
    <property type="term" value="P:negative regulation of transcription by RNA polymerase II"/>
    <property type="evidence" value="ECO:0007669"/>
    <property type="project" value="UniProtKB-ARBA"/>
</dbReference>
<dbReference type="SMART" id="SM00355">
    <property type="entry name" value="ZnF_C2H2"/>
    <property type="match status" value="4"/>
</dbReference>
<dbReference type="FunFam" id="3.30.160.60:FF:000145">
    <property type="entry name" value="Zinc finger protein 574"/>
    <property type="match status" value="1"/>
</dbReference>
<keyword evidence="4 9" id="KW-0863">Zinc-finger</keyword>
<evidence type="ECO:0000256" key="3">
    <source>
        <dbReference type="ARBA" id="ARBA00022737"/>
    </source>
</evidence>
<feature type="region of interest" description="Disordered" evidence="10">
    <location>
        <begin position="1"/>
        <end position="61"/>
    </location>
</feature>
<evidence type="ECO:0000256" key="7">
    <source>
        <dbReference type="ARBA" id="ARBA00023155"/>
    </source>
</evidence>
<dbReference type="GO" id="GO:0008270">
    <property type="term" value="F:zinc ion binding"/>
    <property type="evidence" value="ECO:0007669"/>
    <property type="project" value="UniProtKB-KW"/>
</dbReference>
<dbReference type="GO" id="GO:0000978">
    <property type="term" value="F:RNA polymerase II cis-regulatory region sequence-specific DNA binding"/>
    <property type="evidence" value="ECO:0007669"/>
    <property type="project" value="TreeGrafter"/>
</dbReference>
<dbReference type="GO" id="GO:0005634">
    <property type="term" value="C:nucleus"/>
    <property type="evidence" value="ECO:0007669"/>
    <property type="project" value="UniProtKB-SubCell"/>
</dbReference>
<feature type="compositionally biased region" description="Basic and acidic residues" evidence="10">
    <location>
        <begin position="37"/>
        <end position="61"/>
    </location>
</feature>
<evidence type="ECO:0000256" key="6">
    <source>
        <dbReference type="ARBA" id="ARBA00023125"/>
    </source>
</evidence>
<evidence type="ECO:0000313" key="12">
    <source>
        <dbReference type="EMBL" id="TFK03479.1"/>
    </source>
</evidence>
<dbReference type="OrthoDB" id="654211at2759"/>
<dbReference type="Proteomes" id="UP000297703">
    <property type="component" value="Unassembled WGS sequence"/>
</dbReference>
<feature type="compositionally biased region" description="Basic and acidic residues" evidence="10">
    <location>
        <begin position="11"/>
        <end position="20"/>
    </location>
</feature>
<evidence type="ECO:0000256" key="4">
    <source>
        <dbReference type="ARBA" id="ARBA00022771"/>
    </source>
</evidence>
<proteinExistence type="predicted"/>
<protein>
    <submittedName>
        <fullName evidence="12">Retinal dehydrogenase 2</fullName>
    </submittedName>
</protein>
<evidence type="ECO:0000256" key="2">
    <source>
        <dbReference type="ARBA" id="ARBA00022723"/>
    </source>
</evidence>
<evidence type="ECO:0000259" key="11">
    <source>
        <dbReference type="PROSITE" id="PS50157"/>
    </source>
</evidence>
<dbReference type="InterPro" id="IPR036236">
    <property type="entry name" value="Znf_C2H2_sf"/>
</dbReference>
<keyword evidence="2" id="KW-0479">Metal-binding</keyword>
<reference evidence="12 13" key="2">
    <citation type="submission" date="2019-04" db="EMBL/GenBank/DDBJ databases">
        <title>The genome sequence of big-headed turtle.</title>
        <authorList>
            <person name="Gong S."/>
        </authorList>
    </citation>
    <scope>NUCLEOTIDE SEQUENCE [LARGE SCALE GENOMIC DNA]</scope>
    <source>
        <strain evidence="12">DO16091913</strain>
        <tissue evidence="12">Muscle</tissue>
    </source>
</reference>
<dbReference type="EMBL" id="QXTE01000157">
    <property type="protein sequence ID" value="TFK03479.1"/>
    <property type="molecule type" value="Genomic_DNA"/>
</dbReference>
<organism evidence="12 13">
    <name type="scientific">Platysternon megacephalum</name>
    <name type="common">big-headed turtle</name>
    <dbReference type="NCBI Taxonomy" id="55544"/>
    <lineage>
        <taxon>Eukaryota</taxon>
        <taxon>Metazoa</taxon>
        <taxon>Chordata</taxon>
        <taxon>Craniata</taxon>
        <taxon>Vertebrata</taxon>
        <taxon>Euteleostomi</taxon>
        <taxon>Archelosauria</taxon>
        <taxon>Testudinata</taxon>
        <taxon>Testudines</taxon>
        <taxon>Cryptodira</taxon>
        <taxon>Durocryptodira</taxon>
        <taxon>Testudinoidea</taxon>
        <taxon>Platysternidae</taxon>
        <taxon>Platysternon</taxon>
    </lineage>
</organism>
<dbReference type="Pfam" id="PF12874">
    <property type="entry name" value="zf-met"/>
    <property type="match status" value="1"/>
</dbReference>
<keyword evidence="5" id="KW-0862">Zinc</keyword>
<dbReference type="Pfam" id="PF00096">
    <property type="entry name" value="zf-C2H2"/>
    <property type="match status" value="2"/>
</dbReference>
<evidence type="ECO:0000256" key="10">
    <source>
        <dbReference type="SAM" id="MobiDB-lite"/>
    </source>
</evidence>
<dbReference type="FunFam" id="3.30.160.60:FF:000744">
    <property type="entry name" value="zinc finger E-box-binding homeobox 1"/>
    <property type="match status" value="1"/>
</dbReference>
<evidence type="ECO:0000256" key="8">
    <source>
        <dbReference type="ARBA" id="ARBA00023242"/>
    </source>
</evidence>
<evidence type="ECO:0000256" key="1">
    <source>
        <dbReference type="ARBA" id="ARBA00004123"/>
    </source>
</evidence>
<name>A0A4D9E0J0_9SAUR</name>
<dbReference type="STRING" id="55544.A0A4D9E0J0"/>
<dbReference type="AlphaFoldDB" id="A0A4D9E0J0"/>
<dbReference type="FunFam" id="3.30.160.60:FF:000013">
    <property type="entry name" value="Putative zinc finger E-box-binding homeobox 2"/>
    <property type="match status" value="2"/>
</dbReference>
<feature type="region of interest" description="Disordered" evidence="10">
    <location>
        <begin position="92"/>
        <end position="184"/>
    </location>
</feature>
<keyword evidence="3" id="KW-0677">Repeat</keyword>
<keyword evidence="7" id="KW-0371">Homeobox</keyword>
<keyword evidence="8" id="KW-0539">Nucleus</keyword>
<keyword evidence="13" id="KW-1185">Reference proteome</keyword>
<dbReference type="SUPFAM" id="SSF57667">
    <property type="entry name" value="beta-beta-alpha zinc fingers"/>
    <property type="match status" value="3"/>
</dbReference>
<feature type="domain" description="C2H2-type" evidence="11">
    <location>
        <begin position="272"/>
        <end position="299"/>
    </location>
</feature>
<reference evidence="12 13" key="1">
    <citation type="submission" date="2019-04" db="EMBL/GenBank/DDBJ databases">
        <title>Draft genome of the big-headed turtle Platysternon megacephalum.</title>
        <authorList>
            <person name="Gong S."/>
        </authorList>
    </citation>
    <scope>NUCLEOTIDE SEQUENCE [LARGE SCALE GENOMIC DNA]</scope>
    <source>
        <strain evidence="12">DO16091913</strain>
        <tissue evidence="12">Muscle</tissue>
    </source>
</reference>
<feature type="domain" description="C2H2-type" evidence="11">
    <location>
        <begin position="244"/>
        <end position="271"/>
    </location>
</feature>
<evidence type="ECO:0000313" key="13">
    <source>
        <dbReference type="Proteomes" id="UP000297703"/>
    </source>
</evidence>
<dbReference type="Gene3D" id="3.30.160.60">
    <property type="entry name" value="Classic Zinc Finger"/>
    <property type="match status" value="4"/>
</dbReference>
<comment type="caution">
    <text evidence="12">The sequence shown here is derived from an EMBL/GenBank/DDBJ whole genome shotgun (WGS) entry which is preliminary data.</text>
</comment>
<sequence>MQGRDSALAFKGDRDPRETELSQGPSPTAALLPAPRDQGRAVGEMHQRRSHQDPNHGEKPYECATCQKRFSHSGSYSSHLSSHRCLLPAPGSPAPWQSHPHAARLRGGHGRDLHSPHSPGPAWPLLGPRHLGMEGPRDANVPGPGPDRGPPETPTMEQQPLDLSLPKPGKEPEPGPVPSEEPPTRLPYEPLYLPTSLCPLFPAFLPSTLSRLLPHGAPRLHGNPELPAPQFLPFLLYPTPDGLYLCELCPKTFRKSSSLLRHQYEHTGRRPHRCPLCPKAFKHKHHLAEHARLHSGERPFQCARCARRFSHSGSYSQHVNHRQGCCRAWG</sequence>
<comment type="subcellular location">
    <subcellularLocation>
        <location evidence="1">Nucleus</location>
    </subcellularLocation>
</comment>
<evidence type="ECO:0000256" key="5">
    <source>
        <dbReference type="ARBA" id="ARBA00022833"/>
    </source>
</evidence>
<dbReference type="PANTHER" id="PTHR24391">
    <property type="entry name" value="HISTONE H4 TRANSCRIPTION FACTOR-RELATED"/>
    <property type="match status" value="1"/>
</dbReference>
<feature type="compositionally biased region" description="Pro residues" evidence="10">
    <location>
        <begin position="143"/>
        <end position="153"/>
    </location>
</feature>
<dbReference type="InterPro" id="IPR051574">
    <property type="entry name" value="ZnF_E-box_Homeobox"/>
</dbReference>
<feature type="compositionally biased region" description="Pro residues" evidence="10">
    <location>
        <begin position="174"/>
        <end position="184"/>
    </location>
</feature>
<dbReference type="PROSITE" id="PS00028">
    <property type="entry name" value="ZINC_FINGER_C2H2_1"/>
    <property type="match status" value="3"/>
</dbReference>
<evidence type="ECO:0000256" key="9">
    <source>
        <dbReference type="PROSITE-ProRule" id="PRU00042"/>
    </source>
</evidence>
<dbReference type="GO" id="GO:0000981">
    <property type="term" value="F:DNA-binding transcription factor activity, RNA polymerase II-specific"/>
    <property type="evidence" value="ECO:0007669"/>
    <property type="project" value="TreeGrafter"/>
</dbReference>
<accession>A0A4D9E0J0</accession>
<keyword evidence="6" id="KW-0238">DNA-binding</keyword>
<dbReference type="PROSITE" id="PS50157">
    <property type="entry name" value="ZINC_FINGER_C2H2_2"/>
    <property type="match status" value="3"/>
</dbReference>
<dbReference type="PANTHER" id="PTHR24391:SF27">
    <property type="entry name" value="ZINC FINGER PROTEIN 1"/>
    <property type="match status" value="1"/>
</dbReference>